<dbReference type="PANTHER" id="PTHR30462">
    <property type="entry name" value="INTERMEMBRANE TRANSPORT PROTEIN PQIB-RELATED"/>
    <property type="match status" value="1"/>
</dbReference>
<comment type="subcellular location">
    <subcellularLocation>
        <location evidence="1">Cell inner membrane</location>
    </subcellularLocation>
</comment>
<organism evidence="9 10">
    <name type="scientific">Igneacidithiobacillus copahuensis</name>
    <dbReference type="NCBI Taxonomy" id="2724909"/>
    <lineage>
        <taxon>Bacteria</taxon>
        <taxon>Pseudomonadati</taxon>
        <taxon>Pseudomonadota</taxon>
        <taxon>Acidithiobacillia</taxon>
        <taxon>Acidithiobacillales</taxon>
        <taxon>Acidithiobacillaceae</taxon>
        <taxon>Igneacidithiobacillus</taxon>
    </lineage>
</organism>
<dbReference type="EMBL" id="JAAXYO010000028">
    <property type="protein sequence ID" value="MBU2786909.1"/>
    <property type="molecule type" value="Genomic_DNA"/>
</dbReference>
<evidence type="ECO:0000256" key="3">
    <source>
        <dbReference type="ARBA" id="ARBA00022519"/>
    </source>
</evidence>
<evidence type="ECO:0000313" key="10">
    <source>
        <dbReference type="Proteomes" id="UP001197378"/>
    </source>
</evidence>
<dbReference type="GO" id="GO:0005886">
    <property type="term" value="C:plasma membrane"/>
    <property type="evidence" value="ECO:0007669"/>
    <property type="project" value="UniProtKB-SubCell"/>
</dbReference>
<proteinExistence type="predicted"/>
<evidence type="ECO:0000313" key="9">
    <source>
        <dbReference type="EMBL" id="MBU2786909.1"/>
    </source>
</evidence>
<keyword evidence="2" id="KW-1003">Cell membrane</keyword>
<gene>
    <name evidence="9" type="ORF">HFQ13_01545</name>
</gene>
<dbReference type="PANTHER" id="PTHR30462:SF0">
    <property type="entry name" value="INTERMEMBRANE TRANSPORT PROTEIN YEBT"/>
    <property type="match status" value="1"/>
</dbReference>
<keyword evidence="6 7" id="KW-0472">Membrane</keyword>
<evidence type="ECO:0000256" key="2">
    <source>
        <dbReference type="ARBA" id="ARBA00022475"/>
    </source>
</evidence>
<evidence type="ECO:0000256" key="1">
    <source>
        <dbReference type="ARBA" id="ARBA00004533"/>
    </source>
</evidence>
<evidence type="ECO:0000259" key="8">
    <source>
        <dbReference type="Pfam" id="PF02470"/>
    </source>
</evidence>
<accession>A0AAE2YMQ4</accession>
<name>A0AAE2YMQ4_9PROT</name>
<dbReference type="RefSeq" id="WP_215871559.1">
    <property type="nucleotide sequence ID" value="NZ_JAAXYO010000028.1"/>
</dbReference>
<keyword evidence="4 7" id="KW-0812">Transmembrane</keyword>
<evidence type="ECO:0000256" key="7">
    <source>
        <dbReference type="SAM" id="Phobius"/>
    </source>
</evidence>
<sequence>MSQSSSTPQAQNRKPRWPGLIWAVPVAALAIVGWLALRSYLDQGPTVTVEFPTTGGIKADHTSVKFRGVTVGQVTGTRLAKSLEQMSVTIRFDPYMAGHLGKGTRYWIAGKEVSFSDLSSLKSLIAGPYIGVDPHPGATVHKVVGLRQEPVLKSEPKGLTLILQSDHFNIVQRAAPIFYQGMQIGEVRGKAQAPDGDGFRIYAFISQKYLHLINARSRFWNSGNVRFTLLGKDPGLHLPPSNAILSGAVSVFTPESGKPATENMQFHLYPSAQAARWAPRSNAVFYQLVLPGGPQGLASGAAVHLEGARVGTVTAVDMHYDPQRKALQTDVQLALEPQRIPLANAQWDERNPRPQMDAMLRALIAQGLRAEMQQNPPLVGNPEISLVMLQHPKAATLAAGNPPQIPFVEGGSLAGTLAQVDGILREIHALPLPEIAKNLQITTQRIAALSQSEKTQETLRHLAAATQHLNAILASGQKQLPETLQHLRAASAQAEQALQAAHGLLAAEGSAGNAPESSTLPRTLYELSRAAASLRSLTDYLDSHPNALLIGK</sequence>
<feature type="transmembrane region" description="Helical" evidence="7">
    <location>
        <begin position="20"/>
        <end position="37"/>
    </location>
</feature>
<dbReference type="InterPro" id="IPR003399">
    <property type="entry name" value="Mce/MlaD"/>
</dbReference>
<evidence type="ECO:0000256" key="6">
    <source>
        <dbReference type="ARBA" id="ARBA00023136"/>
    </source>
</evidence>
<evidence type="ECO:0000256" key="4">
    <source>
        <dbReference type="ARBA" id="ARBA00022692"/>
    </source>
</evidence>
<keyword evidence="5 7" id="KW-1133">Transmembrane helix</keyword>
<dbReference type="Proteomes" id="UP001197378">
    <property type="component" value="Unassembled WGS sequence"/>
</dbReference>
<dbReference type="AlphaFoldDB" id="A0AAE2YMQ4"/>
<feature type="domain" description="Mce/MlaD" evidence="8">
    <location>
        <begin position="43"/>
        <end position="134"/>
    </location>
</feature>
<reference evidence="9" key="1">
    <citation type="journal article" date="2021" name="ISME J.">
        <title>Genomic evolution of the class Acidithiobacillia: deep-branching Proteobacteria living in extreme acidic conditions.</title>
        <authorList>
            <person name="Moya-Beltran A."/>
            <person name="Beard S."/>
            <person name="Rojas-Villalobos C."/>
            <person name="Issotta F."/>
            <person name="Gallardo Y."/>
            <person name="Ulloa R."/>
            <person name="Giaveno A."/>
            <person name="Degli Esposti M."/>
            <person name="Johnson D.B."/>
            <person name="Quatrini R."/>
        </authorList>
    </citation>
    <scope>NUCLEOTIDE SEQUENCE</scope>
    <source>
        <strain evidence="9">VAN18-1</strain>
    </source>
</reference>
<keyword evidence="10" id="KW-1185">Reference proteome</keyword>
<protein>
    <submittedName>
        <fullName evidence="9">MCE family protein</fullName>
    </submittedName>
</protein>
<dbReference type="Pfam" id="PF02470">
    <property type="entry name" value="MlaD"/>
    <property type="match status" value="1"/>
</dbReference>
<dbReference type="InterPro" id="IPR051800">
    <property type="entry name" value="PqiA-PqiB_transport"/>
</dbReference>
<keyword evidence="3" id="KW-0997">Cell inner membrane</keyword>
<comment type="caution">
    <text evidence="9">The sequence shown here is derived from an EMBL/GenBank/DDBJ whole genome shotgun (WGS) entry which is preliminary data.</text>
</comment>
<evidence type="ECO:0000256" key="5">
    <source>
        <dbReference type="ARBA" id="ARBA00022989"/>
    </source>
</evidence>